<evidence type="ECO:0000259" key="8">
    <source>
        <dbReference type="Pfam" id="PF00590"/>
    </source>
</evidence>
<comment type="function">
    <text evidence="6">Catalyzes the 2'-O-methylation of the ribose of cytidine 1402 (C1402) in 16S rRNA.</text>
</comment>
<dbReference type="Gene3D" id="3.30.950.10">
    <property type="entry name" value="Methyltransferase, Cobalt-precorrin-4 Transmethylase, Domain 2"/>
    <property type="match status" value="1"/>
</dbReference>
<evidence type="ECO:0000313" key="10">
    <source>
        <dbReference type="Proteomes" id="UP000637628"/>
    </source>
</evidence>
<dbReference type="CDD" id="cd11648">
    <property type="entry name" value="RsmI"/>
    <property type="match status" value="1"/>
</dbReference>
<dbReference type="SUPFAM" id="SSF53790">
    <property type="entry name" value="Tetrapyrrole methylase"/>
    <property type="match status" value="1"/>
</dbReference>
<dbReference type="PANTHER" id="PTHR46111:SF1">
    <property type="entry name" value="RIBOSOMAL RNA SMALL SUBUNIT METHYLTRANSFERASE I"/>
    <property type="match status" value="1"/>
</dbReference>
<evidence type="ECO:0000256" key="4">
    <source>
        <dbReference type="ARBA" id="ARBA00022679"/>
    </source>
</evidence>
<dbReference type="InterPro" id="IPR000878">
    <property type="entry name" value="4pyrrol_Mease"/>
</dbReference>
<dbReference type="Gene3D" id="3.40.1010.10">
    <property type="entry name" value="Cobalt-precorrin-4 Transmethylase, Domain 1"/>
    <property type="match status" value="1"/>
</dbReference>
<gene>
    <name evidence="6 9" type="primary">rsmI</name>
    <name evidence="9" type="ORF">Adu01nite_08990</name>
</gene>
<dbReference type="InterPro" id="IPR035996">
    <property type="entry name" value="4pyrrol_Methylase_sf"/>
</dbReference>
<comment type="subcellular location">
    <subcellularLocation>
        <location evidence="6">Cytoplasm</location>
    </subcellularLocation>
</comment>
<keyword evidence="4 6" id="KW-0808">Transferase</keyword>
<evidence type="ECO:0000256" key="6">
    <source>
        <dbReference type="HAMAP-Rule" id="MF_01877"/>
    </source>
</evidence>
<dbReference type="EMBL" id="BOML01000006">
    <property type="protein sequence ID" value="GID99548.1"/>
    <property type="molecule type" value="Genomic_DNA"/>
</dbReference>
<keyword evidence="3 6" id="KW-0489">Methyltransferase</keyword>
<sequence>MAANETGRVVLLGAPLGNIGDASNRLRDVLASADVVAAEDTRRLARLARDLGVTVTGRVVSYFEGNDERRTPELVAALADGLTVAVVTDGGMPSVSDPGYRLVKAALDAGFPVTAAPGPSAVTTALALSGLPSDRFVFEGFLPRTGSHRRSRLRELAAEPRTLVFFEAPHRIADALADLAATFGPDRPAAVCRELTKTYEEIRRGTLTELATWAEEGDPRGEITVVVAGAPVGPQARPSDDELREAVAERESAGATRRDAIQAVADDFGLKKRDVYSLVHQSRT</sequence>
<feature type="domain" description="Tetrapyrrole methylase" evidence="8">
    <location>
        <begin position="8"/>
        <end position="211"/>
    </location>
</feature>
<evidence type="ECO:0000256" key="7">
    <source>
        <dbReference type="SAM" id="MobiDB-lite"/>
    </source>
</evidence>
<evidence type="ECO:0000313" key="9">
    <source>
        <dbReference type="EMBL" id="GID99548.1"/>
    </source>
</evidence>
<feature type="region of interest" description="Disordered" evidence="7">
    <location>
        <begin position="231"/>
        <end position="258"/>
    </location>
</feature>
<keyword evidence="5 6" id="KW-0949">S-adenosyl-L-methionine</keyword>
<evidence type="ECO:0000256" key="1">
    <source>
        <dbReference type="ARBA" id="ARBA00022490"/>
    </source>
</evidence>
<feature type="compositionally biased region" description="Basic and acidic residues" evidence="7">
    <location>
        <begin position="238"/>
        <end position="258"/>
    </location>
</feature>
<dbReference type="NCBIfam" id="TIGR00096">
    <property type="entry name" value="16S rRNA (cytidine(1402)-2'-O)-methyltransferase"/>
    <property type="match status" value="1"/>
</dbReference>
<keyword evidence="1 6" id="KW-0963">Cytoplasm</keyword>
<dbReference type="EC" id="2.1.1.198" evidence="6"/>
<protein>
    <recommendedName>
        <fullName evidence="6">Ribosomal RNA small subunit methyltransferase I</fullName>
        <ecNumber evidence="6">2.1.1.198</ecNumber>
    </recommendedName>
    <alternativeName>
        <fullName evidence="6">16S rRNA 2'-O-ribose C1402 methyltransferase</fullName>
    </alternativeName>
    <alternativeName>
        <fullName evidence="6">rRNA (cytidine-2'-O-)-methyltransferase RsmI</fullName>
    </alternativeName>
</protein>
<proteinExistence type="inferred from homology"/>
<evidence type="ECO:0000256" key="2">
    <source>
        <dbReference type="ARBA" id="ARBA00022552"/>
    </source>
</evidence>
<dbReference type="GO" id="GO:0032259">
    <property type="term" value="P:methylation"/>
    <property type="evidence" value="ECO:0007669"/>
    <property type="project" value="UniProtKB-KW"/>
</dbReference>
<dbReference type="InterPro" id="IPR014776">
    <property type="entry name" value="4pyrrole_Mease_sub2"/>
</dbReference>
<dbReference type="InterPro" id="IPR008189">
    <property type="entry name" value="rRNA_ssu_MeTfrase_I"/>
</dbReference>
<organism evidence="9 10">
    <name type="scientific">Paractinoplanes durhamensis</name>
    <dbReference type="NCBI Taxonomy" id="113563"/>
    <lineage>
        <taxon>Bacteria</taxon>
        <taxon>Bacillati</taxon>
        <taxon>Actinomycetota</taxon>
        <taxon>Actinomycetes</taxon>
        <taxon>Micromonosporales</taxon>
        <taxon>Micromonosporaceae</taxon>
        <taxon>Paractinoplanes</taxon>
    </lineage>
</organism>
<dbReference type="RefSeq" id="WP_203725066.1">
    <property type="nucleotide sequence ID" value="NZ_BAAATX010000023.1"/>
</dbReference>
<comment type="similarity">
    <text evidence="6">Belongs to the methyltransferase superfamily. RsmI family.</text>
</comment>
<dbReference type="GO" id="GO:0008168">
    <property type="term" value="F:methyltransferase activity"/>
    <property type="evidence" value="ECO:0007669"/>
    <property type="project" value="UniProtKB-KW"/>
</dbReference>
<dbReference type="InterPro" id="IPR014777">
    <property type="entry name" value="4pyrrole_Mease_sub1"/>
</dbReference>
<dbReference type="HAMAP" id="MF_01877">
    <property type="entry name" value="16SrRNA_methyltr_I"/>
    <property type="match status" value="1"/>
</dbReference>
<evidence type="ECO:0000256" key="5">
    <source>
        <dbReference type="ARBA" id="ARBA00022691"/>
    </source>
</evidence>
<dbReference type="Pfam" id="PF00590">
    <property type="entry name" value="TP_methylase"/>
    <property type="match status" value="1"/>
</dbReference>
<comment type="caution">
    <text evidence="9">The sequence shown here is derived from an EMBL/GenBank/DDBJ whole genome shotgun (WGS) entry which is preliminary data.</text>
</comment>
<dbReference type="PANTHER" id="PTHR46111">
    <property type="entry name" value="RIBOSOMAL RNA SMALL SUBUNIT METHYLTRANSFERASE I"/>
    <property type="match status" value="1"/>
</dbReference>
<reference evidence="9 10" key="1">
    <citation type="submission" date="2021-01" db="EMBL/GenBank/DDBJ databases">
        <title>Whole genome shotgun sequence of Actinoplanes durhamensis NBRC 14914.</title>
        <authorList>
            <person name="Komaki H."/>
            <person name="Tamura T."/>
        </authorList>
    </citation>
    <scope>NUCLEOTIDE SEQUENCE [LARGE SCALE GENOMIC DNA]</scope>
    <source>
        <strain evidence="9 10">NBRC 14914</strain>
    </source>
</reference>
<dbReference type="Proteomes" id="UP000637628">
    <property type="component" value="Unassembled WGS sequence"/>
</dbReference>
<dbReference type="PIRSF" id="PIRSF005917">
    <property type="entry name" value="MTase_YraL"/>
    <property type="match status" value="1"/>
</dbReference>
<comment type="catalytic activity">
    <reaction evidence="6">
        <text>cytidine(1402) in 16S rRNA + S-adenosyl-L-methionine = 2'-O-methylcytidine(1402) in 16S rRNA + S-adenosyl-L-homocysteine + H(+)</text>
        <dbReference type="Rhea" id="RHEA:42924"/>
        <dbReference type="Rhea" id="RHEA-COMP:10285"/>
        <dbReference type="Rhea" id="RHEA-COMP:10286"/>
        <dbReference type="ChEBI" id="CHEBI:15378"/>
        <dbReference type="ChEBI" id="CHEBI:57856"/>
        <dbReference type="ChEBI" id="CHEBI:59789"/>
        <dbReference type="ChEBI" id="CHEBI:74495"/>
        <dbReference type="ChEBI" id="CHEBI:82748"/>
        <dbReference type="EC" id="2.1.1.198"/>
    </reaction>
</comment>
<accession>A0ABQ3YQB3</accession>
<evidence type="ECO:0000256" key="3">
    <source>
        <dbReference type="ARBA" id="ARBA00022603"/>
    </source>
</evidence>
<keyword evidence="10" id="KW-1185">Reference proteome</keyword>
<name>A0ABQ3YQB3_9ACTN</name>
<keyword evidence="2 6" id="KW-0698">rRNA processing</keyword>